<dbReference type="Proteomes" id="UP000050301">
    <property type="component" value="Unassembled WGS sequence"/>
</dbReference>
<organism evidence="1 2">
    <name type="scientific">Acidiplasma cupricumulans</name>
    <dbReference type="NCBI Taxonomy" id="312540"/>
    <lineage>
        <taxon>Archaea</taxon>
        <taxon>Methanobacteriati</taxon>
        <taxon>Thermoplasmatota</taxon>
        <taxon>Thermoplasmata</taxon>
        <taxon>Thermoplasmatales</taxon>
        <taxon>Ferroplasmaceae</taxon>
        <taxon>Acidiplasma</taxon>
    </lineage>
</organism>
<reference evidence="1 2" key="1">
    <citation type="submission" date="2015-09" db="EMBL/GenBank/DDBJ databases">
        <title>Heavy metals and arsenic resistance mechanisms in polyextremophilic archaea of the family Ferroplasmaceae.</title>
        <authorList>
            <person name="Bulaev A.G."/>
            <person name="Kanygina A.V."/>
        </authorList>
    </citation>
    <scope>NUCLEOTIDE SEQUENCE [LARGE SCALE GENOMIC DNA]</scope>
    <source>
        <strain evidence="1 2">BH2</strain>
    </source>
</reference>
<name>A0A0Q0RQE7_9ARCH</name>
<comment type="caution">
    <text evidence="1">The sequence shown here is derived from an EMBL/GenBank/DDBJ whole genome shotgun (WGS) entry which is preliminary data.</text>
</comment>
<evidence type="ECO:0000313" key="1">
    <source>
        <dbReference type="EMBL" id="KQB34461.1"/>
    </source>
</evidence>
<sequence length="205" mass="23232">MVEETSSRASLEQEVYLRALTGRLVGIYEFQGFKKIAIISYPDRICESISAAAAVAYLDKYGYSENKINVFNYDNDINKTADKITHENYDAVYIALGGEQKMSDVAKMFNSTLTALKNAGYKHALLIHVRTWLATKQLSTLDESSMEYIMSLPEVRLFTADPSAKKFFFHNVKFDGKKPKPEKYAEEDITQEHANLLKISLPPPE</sequence>
<keyword evidence="2" id="KW-1185">Reference proteome</keyword>
<gene>
    <name evidence="1" type="ORF">AOG55_00805</name>
</gene>
<accession>A0A0Q0RQE7</accession>
<proteinExistence type="predicted"/>
<dbReference type="AlphaFoldDB" id="A0A0Q0RQE7"/>
<evidence type="ECO:0000313" key="2">
    <source>
        <dbReference type="Proteomes" id="UP000050301"/>
    </source>
</evidence>
<protein>
    <submittedName>
        <fullName evidence="1">Uncharacterized protein</fullName>
    </submittedName>
</protein>
<dbReference type="EMBL" id="LKBH01000252">
    <property type="protein sequence ID" value="KQB34461.1"/>
    <property type="molecule type" value="Genomic_DNA"/>
</dbReference>
<dbReference type="RefSeq" id="WP_055041067.1">
    <property type="nucleotide sequence ID" value="NZ_LKBH01000252.1"/>
</dbReference>
<dbReference type="InParanoid" id="A0A0Q0RQE7"/>